<proteinExistence type="predicted"/>
<keyword evidence="3" id="KW-1185">Reference proteome</keyword>
<evidence type="ECO:0000256" key="1">
    <source>
        <dbReference type="SAM" id="MobiDB-lite"/>
    </source>
</evidence>
<feature type="compositionally biased region" description="Basic and acidic residues" evidence="1">
    <location>
        <begin position="235"/>
        <end position="245"/>
    </location>
</feature>
<feature type="region of interest" description="Disordered" evidence="1">
    <location>
        <begin position="235"/>
        <end position="256"/>
    </location>
</feature>
<dbReference type="EMBL" id="VYYT01000201">
    <property type="protein sequence ID" value="KAK2757178.1"/>
    <property type="molecule type" value="Genomic_DNA"/>
</dbReference>
<accession>A0AAE0D5E3</accession>
<sequence>MNDFLEGHAPKGNKKKNVVTDGIILFIASFRRILEGGSEKRPSSQQAGTSILANALLSTYGFHNTCMQLRTQEPPSTPCRFPSDLSGAPFPATRWSRLPTFLRQSLDDELRVGMQIQAFLDYESLPSISTESPVSWICFLSLRIELQRTGPILSRNRDRMNGRGSGEESILKHVITSSKGQASSLLNTIAHQDVRIPRWPSFTIFPNGTDPLSARTVRRGTVSFVQGQVPWRPWDGRWSRTRGQESHAGIPLSTTDPHMKFAEW</sequence>
<evidence type="ECO:0000313" key="3">
    <source>
        <dbReference type="Proteomes" id="UP001281614"/>
    </source>
</evidence>
<protein>
    <submittedName>
        <fullName evidence="2">Uncharacterized protein</fullName>
    </submittedName>
</protein>
<reference evidence="2" key="1">
    <citation type="submission" date="2023-02" db="EMBL/GenBank/DDBJ databases">
        <title>Colletotrichum kahawae CIFC_Que2 genome sequencing and assembly.</title>
        <authorList>
            <person name="Baroncelli R."/>
        </authorList>
    </citation>
    <scope>NUCLEOTIDE SEQUENCE</scope>
    <source>
        <strain evidence="2">CIFC_Que2</strain>
    </source>
</reference>
<dbReference type="Proteomes" id="UP001281614">
    <property type="component" value="Unassembled WGS sequence"/>
</dbReference>
<organism evidence="2 3">
    <name type="scientific">Colletotrichum kahawae</name>
    <name type="common">Coffee berry disease fungus</name>
    <dbReference type="NCBI Taxonomy" id="34407"/>
    <lineage>
        <taxon>Eukaryota</taxon>
        <taxon>Fungi</taxon>
        <taxon>Dikarya</taxon>
        <taxon>Ascomycota</taxon>
        <taxon>Pezizomycotina</taxon>
        <taxon>Sordariomycetes</taxon>
        <taxon>Hypocreomycetidae</taxon>
        <taxon>Glomerellales</taxon>
        <taxon>Glomerellaceae</taxon>
        <taxon>Colletotrichum</taxon>
        <taxon>Colletotrichum gloeosporioides species complex</taxon>
    </lineage>
</organism>
<comment type="caution">
    <text evidence="2">The sequence shown here is derived from an EMBL/GenBank/DDBJ whole genome shotgun (WGS) entry which is preliminary data.</text>
</comment>
<dbReference type="AlphaFoldDB" id="A0AAE0D5E3"/>
<gene>
    <name evidence="2" type="ORF">CKAH01_17016</name>
</gene>
<evidence type="ECO:0000313" key="2">
    <source>
        <dbReference type="EMBL" id="KAK2757178.1"/>
    </source>
</evidence>
<name>A0AAE0D5E3_COLKA</name>